<sequence>MSRSALHRMVQAEKPSKASPPRSQLLQKVNQAILTLNASEIVADLRAINVQAAQTMKVAKLEAQVDPSLGEETLEGLQAVARGIASGSNFEMTCSRRPRLPKCKRPHDDDFDWSQDEPKFSQKAPARACTAVGAPTPLEMSMSTSGDGSKDWTPAGQNIRLLGQV</sequence>
<evidence type="ECO:0000256" key="1">
    <source>
        <dbReference type="SAM" id="MobiDB-lite"/>
    </source>
</evidence>
<organism evidence="2 3">
    <name type="scientific">Apatococcus fuscideae</name>
    <dbReference type="NCBI Taxonomy" id="2026836"/>
    <lineage>
        <taxon>Eukaryota</taxon>
        <taxon>Viridiplantae</taxon>
        <taxon>Chlorophyta</taxon>
        <taxon>core chlorophytes</taxon>
        <taxon>Trebouxiophyceae</taxon>
        <taxon>Chlorellales</taxon>
        <taxon>Chlorellaceae</taxon>
        <taxon>Apatococcus</taxon>
    </lineage>
</organism>
<dbReference type="Proteomes" id="UP001485043">
    <property type="component" value="Unassembled WGS sequence"/>
</dbReference>
<feature type="region of interest" description="Disordered" evidence="1">
    <location>
        <begin position="1"/>
        <end position="23"/>
    </location>
</feature>
<comment type="caution">
    <text evidence="2">The sequence shown here is derived from an EMBL/GenBank/DDBJ whole genome shotgun (WGS) entry which is preliminary data.</text>
</comment>
<proteinExistence type="predicted"/>
<gene>
    <name evidence="2" type="ORF">WJX84_005004</name>
</gene>
<dbReference type="EMBL" id="JALJOV010001007">
    <property type="protein sequence ID" value="KAK9856478.1"/>
    <property type="molecule type" value="Genomic_DNA"/>
</dbReference>
<protein>
    <submittedName>
        <fullName evidence="2">Uncharacterized protein</fullName>
    </submittedName>
</protein>
<accession>A0AAW1SST0</accession>
<reference evidence="2 3" key="1">
    <citation type="journal article" date="2024" name="Nat. Commun.">
        <title>Phylogenomics reveals the evolutionary origins of lichenization in chlorophyte algae.</title>
        <authorList>
            <person name="Puginier C."/>
            <person name="Libourel C."/>
            <person name="Otte J."/>
            <person name="Skaloud P."/>
            <person name="Haon M."/>
            <person name="Grisel S."/>
            <person name="Petersen M."/>
            <person name="Berrin J.G."/>
            <person name="Delaux P.M."/>
            <person name="Dal Grande F."/>
            <person name="Keller J."/>
        </authorList>
    </citation>
    <scope>NUCLEOTIDE SEQUENCE [LARGE SCALE GENOMIC DNA]</scope>
    <source>
        <strain evidence="2 3">SAG 2523</strain>
    </source>
</reference>
<evidence type="ECO:0000313" key="3">
    <source>
        <dbReference type="Proteomes" id="UP001485043"/>
    </source>
</evidence>
<dbReference type="AlphaFoldDB" id="A0AAW1SST0"/>
<keyword evidence="3" id="KW-1185">Reference proteome</keyword>
<name>A0AAW1SST0_9CHLO</name>
<evidence type="ECO:0000313" key="2">
    <source>
        <dbReference type="EMBL" id="KAK9856478.1"/>
    </source>
</evidence>